<proteinExistence type="predicted"/>
<feature type="region of interest" description="Disordered" evidence="3">
    <location>
        <begin position="1"/>
        <end position="20"/>
    </location>
</feature>
<evidence type="ECO:0000313" key="5">
    <source>
        <dbReference type="EMBL" id="BAU88179.1"/>
    </source>
</evidence>
<dbReference type="InterPro" id="IPR029058">
    <property type="entry name" value="AB_hydrolase_fold"/>
</dbReference>
<dbReference type="Proteomes" id="UP000217676">
    <property type="component" value="Chromosome"/>
</dbReference>
<protein>
    <submittedName>
        <fullName evidence="5">Poly (3-hydroxybutyrate) depolymerase</fullName>
    </submittedName>
</protein>
<feature type="chain" id="PRO_5007902251" evidence="4">
    <location>
        <begin position="49"/>
        <end position="557"/>
    </location>
</feature>
<dbReference type="GO" id="GO:0005576">
    <property type="term" value="C:extracellular region"/>
    <property type="evidence" value="ECO:0007669"/>
    <property type="project" value="InterPro"/>
</dbReference>
<dbReference type="SUPFAM" id="SSF53474">
    <property type="entry name" value="alpha/beta-Hydrolases"/>
    <property type="match status" value="1"/>
</dbReference>
<organism evidence="5 6">
    <name type="scientific">Streptomyces laurentii</name>
    <dbReference type="NCBI Taxonomy" id="39478"/>
    <lineage>
        <taxon>Bacteria</taxon>
        <taxon>Bacillati</taxon>
        <taxon>Actinomycetota</taxon>
        <taxon>Actinomycetes</taxon>
        <taxon>Kitasatosporales</taxon>
        <taxon>Streptomycetaceae</taxon>
        <taxon>Streptomyces</taxon>
    </lineage>
</organism>
<dbReference type="KEGG" id="slau:SLA_7313"/>
<keyword evidence="6" id="KW-1185">Reference proteome</keyword>
<dbReference type="AlphaFoldDB" id="A0A169PLZ0"/>
<keyword evidence="2" id="KW-0378">Hydrolase</keyword>
<dbReference type="PANTHER" id="PTHR42972:SF8">
    <property type="entry name" value="POLYHYDROXYBUTYRATE DEPOLYMERASE"/>
    <property type="match status" value="1"/>
</dbReference>
<dbReference type="EMBL" id="AP017424">
    <property type="protein sequence ID" value="BAU88179.1"/>
    <property type="molecule type" value="Genomic_DNA"/>
</dbReference>
<gene>
    <name evidence="5" type="ORF">SLA_7313</name>
</gene>
<dbReference type="PANTHER" id="PTHR42972">
    <property type="entry name" value="TOL-PAL SYSTEM PROTEIN TOLB"/>
    <property type="match status" value="1"/>
</dbReference>
<evidence type="ECO:0000256" key="3">
    <source>
        <dbReference type="SAM" id="MobiDB-lite"/>
    </source>
</evidence>
<evidence type="ECO:0000313" key="6">
    <source>
        <dbReference type="Proteomes" id="UP000217676"/>
    </source>
</evidence>
<dbReference type="InterPro" id="IPR010126">
    <property type="entry name" value="Esterase_phb"/>
</dbReference>
<name>A0A169PLZ0_STRLU</name>
<dbReference type="RefSeq" id="WP_359873470.1">
    <property type="nucleotide sequence ID" value="NZ_JBEYHT010000005.1"/>
</dbReference>
<evidence type="ECO:0000256" key="2">
    <source>
        <dbReference type="ARBA" id="ARBA00022801"/>
    </source>
</evidence>
<reference evidence="5 6" key="1">
    <citation type="journal article" date="2016" name="Genome Announc.">
        <title>Complete Genome Sequence of Thiostrepton-Producing Streptomyces laurentii ATCC 31255.</title>
        <authorList>
            <person name="Doi K."/>
            <person name="Fujino Y."/>
            <person name="Nagayoshi Y."/>
            <person name="Ohshima T."/>
            <person name="Ogata S."/>
        </authorList>
    </citation>
    <scope>NUCLEOTIDE SEQUENCE [LARGE SCALE GENOMIC DNA]</scope>
    <source>
        <strain evidence="5 6">ATCC 31255</strain>
    </source>
</reference>
<dbReference type="GO" id="GO:0016787">
    <property type="term" value="F:hydrolase activity"/>
    <property type="evidence" value="ECO:0007669"/>
    <property type="project" value="UniProtKB-KW"/>
</dbReference>
<dbReference type="Pfam" id="PF10503">
    <property type="entry name" value="Esterase_PHB"/>
    <property type="match status" value="1"/>
</dbReference>
<dbReference type="Gene3D" id="3.40.50.1820">
    <property type="entry name" value="alpha/beta hydrolase"/>
    <property type="match status" value="2"/>
</dbReference>
<accession>A0A169PLZ0</accession>
<evidence type="ECO:0000256" key="1">
    <source>
        <dbReference type="ARBA" id="ARBA00022729"/>
    </source>
</evidence>
<evidence type="ECO:0000256" key="4">
    <source>
        <dbReference type="SAM" id="SignalP"/>
    </source>
</evidence>
<feature type="signal peptide" evidence="4">
    <location>
        <begin position="1"/>
        <end position="48"/>
    </location>
</feature>
<sequence length="557" mass="57420">MRPLRATRPTRSLRSVRPRRPRRRPAALLLAAAGALFSLALPASPVSAAAAPAPAPGALTPVAGALTPYDISTVYTAGVSSGGYMATQLHVAYSGTVSGSAAFASGPYDCAQGMLATALNACMDTLQDLRLAQLEQATRDRAAQGLVDPVANLADDPVYVFSGTRDTTVRQPVATALADYYTHFGARVRYNRTTAAGHAWISPLGPNSCAVTQSPFLNDCGFDAEAEMLGHLMGPVSAPAAQPSGSLIRFDQNAYAPGGSAAALSMGDDGFAYVPASCAGGAKCRLMVALHGCKQGYAYQGFGTRFVEGAHLNEYADTNGMIVLYPQAAPTATLENPNGCWNWWGYLGDSAYARHGGKQIETVMRMIGALRGSTPPPTGGTSVTLPSVDAQDGYVKAAADGSGAAVGTLEDLYGLALGRGTDGKVNRTLLSFDTSRIPAGKEITRAYLTVDRSSGAGDPWASPAGNRLLVDVRSGCFGGCAVEPADWAAPATAAGAAEFGPFFSGRAVSGDLSAAALAALNRGGTTQMRLGFAAAPPSIAYLFVNQSAPVTLTVEYR</sequence>
<keyword evidence="1 4" id="KW-0732">Signal</keyword>